<protein>
    <recommendedName>
        <fullName evidence="4">BRO1 domain-containing protein</fullName>
    </recommendedName>
</protein>
<evidence type="ECO:0000313" key="2">
    <source>
        <dbReference type="EMBL" id="KAK8898763.1"/>
    </source>
</evidence>
<feature type="region of interest" description="Disordered" evidence="1">
    <location>
        <begin position="471"/>
        <end position="525"/>
    </location>
</feature>
<feature type="region of interest" description="Disordered" evidence="1">
    <location>
        <begin position="302"/>
        <end position="327"/>
    </location>
</feature>
<keyword evidence="3" id="KW-1185">Reference proteome</keyword>
<proteinExistence type="predicted"/>
<dbReference type="EMBL" id="JAPFFF010000001">
    <property type="protein sequence ID" value="KAK8898763.1"/>
    <property type="molecule type" value="Genomic_DNA"/>
</dbReference>
<comment type="caution">
    <text evidence="2">The sequence shown here is derived from an EMBL/GenBank/DDBJ whole genome shotgun (WGS) entry which is preliminary data.</text>
</comment>
<dbReference type="PANTHER" id="PTHR16078">
    <property type="entry name" value="COILED-COIL DOMAIN-CONTAINING PROTEIN 87"/>
    <property type="match status" value="1"/>
</dbReference>
<name>A0ABR2L5Z3_9EUKA</name>
<accession>A0ABR2L5Z3</accession>
<dbReference type="Proteomes" id="UP001470230">
    <property type="component" value="Unassembled WGS sequence"/>
</dbReference>
<sequence>MNFDLPPMKEVEELLKVPIHLDSNRDFYIRLIFGNNHQIPIYDKFSKMLSTEEMMLNAGREILKFQQKGFLTLSEKTENPEDVFKRNIYAQKAKETSNKPKVDKTIKLPTSSEPFQKFWLSSFIVVKTIHEIRGLPYYDHYDKYDVEQKFIDQVSSITRLMKHDGLLDENKQTKNQLYSTMKHFVIETMRIRSNLLSNYIKTERIDFKRLNDSQKKEFASFEPKKKDINASSHDNPHQVTKQEDFDMKMLNHINATTIKLPNLYKYSGYCADEASRARVKKQMSDHINKSSKLLMELVNRPPPPTQLKSRIPTNATNDTFIDDEYDDNDTNGNYSVRNSSRFESNLWRRKCPMLITNPTEKSNDIQPISVEVLKEDKKLSDQEVHTNYWKDNDPLECTRTGEYISQLDKINEFTSEVELDGAIFDTTEIEMPFLLTSEKNKPIKQKLIQPQLYKPVVPTKEFLDSFSSQFEIEDGDQDNISKNEEGNNKQEEEEDNQEEEENNDNDEDKMSSMFSTSVRKPTTELENRKPFKIKYDIGNTNKDDMKFLMEQTKELKTENTGCAVHDKLDQIWEKLGFSISQKLEMVVKYSKDVEESSKMHEALSLWETALAFSEQYENCYTAMKDFLKLEAANASYAAVTIANMKEEMSEIVDSLKQVAGRLRQSYNDELIINRKSISQLVNDHQIKLRFLCKDLNIDFDCL</sequence>
<feature type="compositionally biased region" description="Polar residues" evidence="1">
    <location>
        <begin position="306"/>
        <end position="319"/>
    </location>
</feature>
<evidence type="ECO:0000313" key="3">
    <source>
        <dbReference type="Proteomes" id="UP001470230"/>
    </source>
</evidence>
<gene>
    <name evidence="2" type="ORF">M9Y10_001055</name>
</gene>
<feature type="compositionally biased region" description="Acidic residues" evidence="1">
    <location>
        <begin position="491"/>
        <end position="507"/>
    </location>
</feature>
<dbReference type="InterPro" id="IPR037383">
    <property type="entry name" value="CCDC87"/>
</dbReference>
<evidence type="ECO:0008006" key="4">
    <source>
        <dbReference type="Google" id="ProtNLM"/>
    </source>
</evidence>
<feature type="compositionally biased region" description="Basic and acidic residues" evidence="1">
    <location>
        <begin position="479"/>
        <end position="490"/>
    </location>
</feature>
<reference evidence="2 3" key="1">
    <citation type="submission" date="2024-04" db="EMBL/GenBank/DDBJ databases">
        <title>Tritrichomonas musculus Genome.</title>
        <authorList>
            <person name="Alves-Ferreira E."/>
            <person name="Grigg M."/>
            <person name="Lorenzi H."/>
            <person name="Galac M."/>
        </authorList>
    </citation>
    <scope>NUCLEOTIDE SEQUENCE [LARGE SCALE GENOMIC DNA]</scope>
    <source>
        <strain evidence="2 3">EAF2021</strain>
    </source>
</reference>
<dbReference type="PANTHER" id="PTHR16078:SF1">
    <property type="entry name" value="COILED-COIL DOMAIN-CONTAINING PROTEIN 87"/>
    <property type="match status" value="1"/>
</dbReference>
<evidence type="ECO:0000256" key="1">
    <source>
        <dbReference type="SAM" id="MobiDB-lite"/>
    </source>
</evidence>
<organism evidence="2 3">
    <name type="scientific">Tritrichomonas musculus</name>
    <dbReference type="NCBI Taxonomy" id="1915356"/>
    <lineage>
        <taxon>Eukaryota</taxon>
        <taxon>Metamonada</taxon>
        <taxon>Parabasalia</taxon>
        <taxon>Tritrichomonadida</taxon>
        <taxon>Tritrichomonadidae</taxon>
        <taxon>Tritrichomonas</taxon>
    </lineage>
</organism>